<evidence type="ECO:0000313" key="10">
    <source>
        <dbReference type="Proteomes" id="UP000198744"/>
    </source>
</evidence>
<dbReference type="PROSITE" id="PS51379">
    <property type="entry name" value="4FE4S_FER_2"/>
    <property type="match status" value="2"/>
</dbReference>
<gene>
    <name evidence="9" type="ORF">SAMN04489760_11539</name>
</gene>
<keyword evidence="2" id="KW-0004">4Fe-4S</keyword>
<dbReference type="Gene3D" id="3.30.70.260">
    <property type="match status" value="1"/>
</dbReference>
<keyword evidence="6" id="KW-0408">Iron</keyword>
<dbReference type="InterPro" id="IPR018449">
    <property type="entry name" value="NIL_domain"/>
</dbReference>
<evidence type="ECO:0000256" key="7">
    <source>
        <dbReference type="ARBA" id="ARBA00023014"/>
    </source>
</evidence>
<evidence type="ECO:0000313" key="9">
    <source>
        <dbReference type="EMBL" id="SEM43201.1"/>
    </source>
</evidence>
<keyword evidence="1" id="KW-0813">Transport</keyword>
<dbReference type="Pfam" id="PF09383">
    <property type="entry name" value="NIL"/>
    <property type="match status" value="1"/>
</dbReference>
<dbReference type="InterPro" id="IPR017900">
    <property type="entry name" value="4Fe4S_Fe_S_CS"/>
</dbReference>
<evidence type="ECO:0000256" key="1">
    <source>
        <dbReference type="ARBA" id="ARBA00022448"/>
    </source>
</evidence>
<dbReference type="InterPro" id="IPR050572">
    <property type="entry name" value="Fe-S_Ferredoxin"/>
</dbReference>
<feature type="domain" description="4Fe-4S ferredoxin-type" evidence="8">
    <location>
        <begin position="107"/>
        <end position="136"/>
    </location>
</feature>
<dbReference type="GO" id="GO:0046872">
    <property type="term" value="F:metal ion binding"/>
    <property type="evidence" value="ECO:0007669"/>
    <property type="project" value="UniProtKB-KW"/>
</dbReference>
<dbReference type="GO" id="GO:0051539">
    <property type="term" value="F:4 iron, 4 sulfur cluster binding"/>
    <property type="evidence" value="ECO:0007669"/>
    <property type="project" value="UniProtKB-KW"/>
</dbReference>
<dbReference type="RefSeq" id="WP_093883712.1">
    <property type="nucleotide sequence ID" value="NZ_FOBS01000015.1"/>
</dbReference>
<dbReference type="SMART" id="SM00930">
    <property type="entry name" value="NIL"/>
    <property type="match status" value="1"/>
</dbReference>
<dbReference type="EMBL" id="FOBS01000015">
    <property type="protein sequence ID" value="SEM43201.1"/>
    <property type="molecule type" value="Genomic_DNA"/>
</dbReference>
<evidence type="ECO:0000256" key="4">
    <source>
        <dbReference type="ARBA" id="ARBA00022737"/>
    </source>
</evidence>
<accession>A0A1H7YBC9</accession>
<proteinExistence type="predicted"/>
<evidence type="ECO:0000259" key="8">
    <source>
        <dbReference type="PROSITE" id="PS51379"/>
    </source>
</evidence>
<dbReference type="OrthoDB" id="9808559at2"/>
<reference evidence="9 10" key="1">
    <citation type="submission" date="2016-10" db="EMBL/GenBank/DDBJ databases">
        <authorList>
            <person name="de Groot N.N."/>
        </authorList>
    </citation>
    <scope>NUCLEOTIDE SEQUENCE [LARGE SCALE GENOMIC DNA]</scope>
    <source>
        <strain evidence="9 10">DSM 8423</strain>
    </source>
</reference>
<dbReference type="Gene3D" id="3.30.70.20">
    <property type="match status" value="2"/>
</dbReference>
<dbReference type="Pfam" id="PF12838">
    <property type="entry name" value="Fer4_7"/>
    <property type="match status" value="1"/>
</dbReference>
<feature type="domain" description="4Fe-4S ferredoxin-type" evidence="8">
    <location>
        <begin position="76"/>
        <end position="105"/>
    </location>
</feature>
<dbReference type="AlphaFoldDB" id="A0A1H7YBC9"/>
<dbReference type="SUPFAM" id="SSF54862">
    <property type="entry name" value="4Fe-4S ferredoxins"/>
    <property type="match status" value="1"/>
</dbReference>
<keyword evidence="4" id="KW-0677">Repeat</keyword>
<evidence type="ECO:0000256" key="2">
    <source>
        <dbReference type="ARBA" id="ARBA00022485"/>
    </source>
</evidence>
<dbReference type="PANTHER" id="PTHR43687:SF6">
    <property type="entry name" value="L-ASPARTATE SEMIALDEHYDE SULFURTRANSFERASE IRON-SULFUR SUBUNIT"/>
    <property type="match status" value="1"/>
</dbReference>
<keyword evidence="10" id="KW-1185">Reference proteome</keyword>
<dbReference type="STRING" id="43775.SAMN04489760_11539"/>
<evidence type="ECO:0000256" key="3">
    <source>
        <dbReference type="ARBA" id="ARBA00022723"/>
    </source>
</evidence>
<keyword evidence="3" id="KW-0479">Metal-binding</keyword>
<dbReference type="InterPro" id="IPR045865">
    <property type="entry name" value="ACT-like_dom_sf"/>
</dbReference>
<protein>
    <submittedName>
        <fullName evidence="9">4Fe-4S dicluster domain-containing protein</fullName>
    </submittedName>
</protein>
<dbReference type="PROSITE" id="PS00198">
    <property type="entry name" value="4FE4S_FER_1"/>
    <property type="match status" value="1"/>
</dbReference>
<evidence type="ECO:0000256" key="6">
    <source>
        <dbReference type="ARBA" id="ARBA00023004"/>
    </source>
</evidence>
<dbReference type="InterPro" id="IPR017896">
    <property type="entry name" value="4Fe4S_Fe-S-bd"/>
</dbReference>
<organism evidence="9 10">
    <name type="scientific">Syntrophus gentianae</name>
    <dbReference type="NCBI Taxonomy" id="43775"/>
    <lineage>
        <taxon>Bacteria</taxon>
        <taxon>Pseudomonadati</taxon>
        <taxon>Thermodesulfobacteriota</taxon>
        <taxon>Syntrophia</taxon>
        <taxon>Syntrophales</taxon>
        <taxon>Syntrophaceae</taxon>
        <taxon>Syntrophus</taxon>
    </lineage>
</organism>
<dbReference type="SUPFAM" id="SSF55021">
    <property type="entry name" value="ACT-like"/>
    <property type="match status" value="1"/>
</dbReference>
<dbReference type="Proteomes" id="UP000198744">
    <property type="component" value="Unassembled WGS sequence"/>
</dbReference>
<sequence length="137" mass="15289">MYSKKVIIHYSAGIVEQPIIYQLVKKYDLIFNILKARIFPRREGVIVLELSGEKENFDQGVHFLREMGLRVEPLSKSVSHNTEKCVHCGACTSFCPTSALSMDPQTMKVSFDPEVCNGCGLCVTACPARAMEINLGF</sequence>
<dbReference type="PANTHER" id="PTHR43687">
    <property type="entry name" value="ADENYLYLSULFATE REDUCTASE, BETA SUBUNIT"/>
    <property type="match status" value="1"/>
</dbReference>
<keyword evidence="7" id="KW-0411">Iron-sulfur</keyword>
<evidence type="ECO:0000256" key="5">
    <source>
        <dbReference type="ARBA" id="ARBA00022982"/>
    </source>
</evidence>
<keyword evidence="5" id="KW-0249">Electron transport</keyword>
<name>A0A1H7YBC9_9BACT</name>